<gene>
    <name evidence="4" type="ORF">JHT90_13425</name>
</gene>
<dbReference type="InterPro" id="IPR005546">
    <property type="entry name" value="Autotransporte_beta"/>
</dbReference>
<reference evidence="4 5" key="1">
    <citation type="submission" date="2021-01" db="EMBL/GenBank/DDBJ databases">
        <title>Entomomonas sp. F2A isolated from a house cricket (Acheta domesticus).</title>
        <authorList>
            <person name="Spergser J."/>
            <person name="Busse H.-J."/>
        </authorList>
    </citation>
    <scope>NUCLEOTIDE SEQUENCE [LARGE SCALE GENOMIC DNA]</scope>
    <source>
        <strain evidence="4 5">F2A</strain>
    </source>
</reference>
<feature type="chain" id="PRO_5037584457" evidence="2">
    <location>
        <begin position="22"/>
        <end position="1081"/>
    </location>
</feature>
<dbReference type="SMART" id="SM00869">
    <property type="entry name" value="Autotransporter"/>
    <property type="match status" value="1"/>
</dbReference>
<name>A0A974NEM1_9GAMM</name>
<feature type="signal peptide" evidence="2">
    <location>
        <begin position="1"/>
        <end position="21"/>
    </location>
</feature>
<dbReference type="InterPro" id="IPR036709">
    <property type="entry name" value="Autotransporte_beta_dom_sf"/>
</dbReference>
<evidence type="ECO:0000256" key="1">
    <source>
        <dbReference type="ARBA" id="ARBA00022729"/>
    </source>
</evidence>
<dbReference type="AlphaFoldDB" id="A0A974NEM1"/>
<evidence type="ECO:0000259" key="3">
    <source>
        <dbReference type="PROSITE" id="PS51208"/>
    </source>
</evidence>
<dbReference type="SUPFAM" id="SSF103515">
    <property type="entry name" value="Autotransporter"/>
    <property type="match status" value="1"/>
</dbReference>
<keyword evidence="1 2" id="KW-0732">Signal</keyword>
<dbReference type="Pfam" id="PF03212">
    <property type="entry name" value="Pertactin"/>
    <property type="match status" value="1"/>
</dbReference>
<evidence type="ECO:0000256" key="2">
    <source>
        <dbReference type="SAM" id="SignalP"/>
    </source>
</evidence>
<dbReference type="PANTHER" id="PTHR35037">
    <property type="entry name" value="C-TERMINAL REGION OF AIDA-LIKE PROTEIN"/>
    <property type="match status" value="1"/>
</dbReference>
<dbReference type="Proteomes" id="UP000595278">
    <property type="component" value="Chromosome"/>
</dbReference>
<dbReference type="GO" id="GO:0019867">
    <property type="term" value="C:outer membrane"/>
    <property type="evidence" value="ECO:0007669"/>
    <property type="project" value="InterPro"/>
</dbReference>
<dbReference type="InterPro" id="IPR003991">
    <property type="entry name" value="Pertactin_virulence_factor"/>
</dbReference>
<protein>
    <submittedName>
        <fullName evidence="4">Autotransporter outer membrane beta-barrel domain-containing protein</fullName>
    </submittedName>
</protein>
<dbReference type="KEGG" id="eaz:JHT90_13425"/>
<dbReference type="InterPro" id="IPR004899">
    <property type="entry name" value="Pertactin_central"/>
</dbReference>
<evidence type="ECO:0000313" key="4">
    <source>
        <dbReference type="EMBL" id="QQP85361.1"/>
    </source>
</evidence>
<dbReference type="Pfam" id="PF03797">
    <property type="entry name" value="Autotransporter"/>
    <property type="match status" value="1"/>
</dbReference>
<dbReference type="InterPro" id="IPR051551">
    <property type="entry name" value="Autotransporter_adhesion"/>
</dbReference>
<sequence length="1081" mass="114724">MKLRTLCIVINGLIFSTGSYGTNYTSNTILPNNHSDTTINISNGAEVKVAGGGSVNIINTDVSGSGAADTILIDNGSIDLGAFSLIGANITATTPNSSGTNFLGRTVGIYVRSDSGTQTNSKVTAEELTIQMDASNNNSSQTATVYGIYSDRNYNGSTIEYNLLGTTYITIDNVNNFSDPSKDSGQLNGIGLTNSTTGTIDFLADYLTIIINDNHKAGNYVGMKFKNDTSAITSSLHAEYDMAQIEINAEQIVNGLGVFVRNAEVESLSSTQIAFNSEGDIATTVNTLLSDDPGVHGIKVNETGSFTGSYIDVSFRANNGNIGDGADSIVNGINVNKNSKLTSDDLKINFYAQQSISSAIGINVDSGSELNNTTLIDIIMNAEDDIVAKAINVDKGSLTGTDINIQIESDSSNSNAFGKGVTGIAIANGGKVSSDGSTFITLTQQTNNNSMVGVDIAGTDSTFISKDGNYAMMLIELNGTVNTDEVVGINVSATSSSSNIKNLYLDLFYLTIKSSGTDATGALIRTTDGVSDIKVDSLELSSSSNNDVLAIDARGGTLAISTSLSSTVIGDMKVANNGTVVDFTSSGNTYITSNITASNGGEINLDLQNGQLTGSASNSSGTGNIGLTLSNNMIWDMLASSQVTDLDLSDSTIKFLAPLYSTLITNSLKSTNGSGSFDMHVDMGAETGDKIIIGNSSAPLTQGFSDGAYSLVITNDGSAATSGNELYDIVEDYSPSASANAIFTSNTVEQGGFQYGLRTTVNNLGAKVHQLYGLNRKSSSAEAAISFLNTNYLLSYIDLQTLFQRMGELRSNQGQEGNFWIRSYAGKLNSFSTNHGLRGFHMNYSGLQLGIDKLITGNNGDTYFGLMAGYTDADPRYRNNGSGGVRGINFGIYGTHIADNGFYIDAVAKYQRMKNNFSVKDSLGDSVKGKSKSDGYSLSLEAGKRFNIDQSAFYLEPQAQVVYSHQQGDKVNASNGLQVKLGSYDSLIGSTKLALGYNLVKGDSPIDLHVKSGYVREFNGNTSYHLNTYKEDYKFRGGWIETSVGVSAQLNKQHNIYGEVSYANGSRFDKRQVNLGYRFQF</sequence>
<dbReference type="Gene3D" id="2.40.128.130">
    <property type="entry name" value="Autotransporter beta-domain"/>
    <property type="match status" value="1"/>
</dbReference>
<evidence type="ECO:0000313" key="5">
    <source>
        <dbReference type="Proteomes" id="UP000595278"/>
    </source>
</evidence>
<dbReference type="InterPro" id="IPR006315">
    <property type="entry name" value="OM_autotransptr_brl_dom"/>
</dbReference>
<dbReference type="EMBL" id="CP067393">
    <property type="protein sequence ID" value="QQP85361.1"/>
    <property type="molecule type" value="Genomic_DNA"/>
</dbReference>
<dbReference type="PANTHER" id="PTHR35037:SF3">
    <property type="entry name" value="C-TERMINAL REGION OF AIDA-LIKE PROTEIN"/>
    <property type="match status" value="1"/>
</dbReference>
<proteinExistence type="predicted"/>
<dbReference type="Gene3D" id="2.160.20.20">
    <property type="match status" value="1"/>
</dbReference>
<dbReference type="RefSeq" id="WP_201091877.1">
    <property type="nucleotide sequence ID" value="NZ_CP067393.1"/>
</dbReference>
<keyword evidence="5" id="KW-1185">Reference proteome</keyword>
<accession>A0A974NEM1</accession>
<dbReference type="InterPro" id="IPR012332">
    <property type="entry name" value="Autotransporter_pectin_lyase_C"/>
</dbReference>
<feature type="domain" description="Autotransporter" evidence="3">
    <location>
        <begin position="812"/>
        <end position="1081"/>
    </location>
</feature>
<dbReference type="PRINTS" id="PR01484">
    <property type="entry name" value="PRTACTNFAMLY"/>
</dbReference>
<dbReference type="PROSITE" id="PS51208">
    <property type="entry name" value="AUTOTRANSPORTER"/>
    <property type="match status" value="1"/>
</dbReference>
<organism evidence="4 5">
    <name type="scientific">Entomomonas asaccharolytica</name>
    <dbReference type="NCBI Taxonomy" id="2785331"/>
    <lineage>
        <taxon>Bacteria</taxon>
        <taxon>Pseudomonadati</taxon>
        <taxon>Pseudomonadota</taxon>
        <taxon>Gammaproteobacteria</taxon>
        <taxon>Pseudomonadales</taxon>
        <taxon>Pseudomonadaceae</taxon>
        <taxon>Entomomonas</taxon>
    </lineage>
</organism>
<dbReference type="NCBIfam" id="TIGR01414">
    <property type="entry name" value="autotrans_barl"/>
    <property type="match status" value="1"/>
</dbReference>